<dbReference type="GO" id="GO:0055085">
    <property type="term" value="P:transmembrane transport"/>
    <property type="evidence" value="ECO:0007669"/>
    <property type="project" value="InterPro"/>
</dbReference>
<feature type="domain" description="ABC transmembrane type-1" evidence="9">
    <location>
        <begin position="111"/>
        <end position="292"/>
    </location>
</feature>
<feature type="transmembrane region" description="Helical" evidence="8">
    <location>
        <begin position="222"/>
        <end position="239"/>
    </location>
</feature>
<accession>C6CM72</accession>
<evidence type="ECO:0000256" key="8">
    <source>
        <dbReference type="RuleBase" id="RU363032"/>
    </source>
</evidence>
<dbReference type="RefSeq" id="WP_012770315.1">
    <property type="nucleotide sequence ID" value="NC_012912.1"/>
</dbReference>
<feature type="domain" description="ABC transmembrane type-1" evidence="9">
    <location>
        <begin position="368"/>
        <end position="549"/>
    </location>
</feature>
<dbReference type="GO" id="GO:0005886">
    <property type="term" value="C:plasma membrane"/>
    <property type="evidence" value="ECO:0007669"/>
    <property type="project" value="UniProtKB-SubCell"/>
</dbReference>
<gene>
    <name evidence="10" type="ordered locus">Dd1591_2624</name>
</gene>
<feature type="transmembrane region" description="Helical" evidence="8">
    <location>
        <begin position="407"/>
        <end position="428"/>
    </location>
</feature>
<evidence type="ECO:0000259" key="9">
    <source>
        <dbReference type="PROSITE" id="PS50928"/>
    </source>
</evidence>
<dbReference type="PROSITE" id="PS50928">
    <property type="entry name" value="ABC_TM1"/>
    <property type="match status" value="2"/>
</dbReference>
<organism evidence="10 11">
    <name type="scientific">Dickeya chrysanthemi (strain Ech1591)</name>
    <name type="common">Dickeya zeae (strain Ech1591)</name>
    <dbReference type="NCBI Taxonomy" id="561229"/>
    <lineage>
        <taxon>Bacteria</taxon>
        <taxon>Pseudomonadati</taxon>
        <taxon>Pseudomonadota</taxon>
        <taxon>Gammaproteobacteria</taxon>
        <taxon>Enterobacterales</taxon>
        <taxon>Pectobacteriaceae</taxon>
        <taxon>Dickeya</taxon>
    </lineage>
</organism>
<feature type="transmembrane region" description="Helical" evidence="8">
    <location>
        <begin position="372"/>
        <end position="395"/>
    </location>
</feature>
<dbReference type="eggNOG" id="COG0600">
    <property type="taxonomic scope" value="Bacteria"/>
</dbReference>
<dbReference type="PANTHER" id="PTHR30151">
    <property type="entry name" value="ALKANE SULFONATE ABC TRANSPORTER-RELATED, MEMBRANE SUBUNIT"/>
    <property type="match status" value="1"/>
</dbReference>
<evidence type="ECO:0000313" key="11">
    <source>
        <dbReference type="Proteomes" id="UP000002735"/>
    </source>
</evidence>
<comment type="subcellular location">
    <subcellularLocation>
        <location evidence="1">Cell inner membrane</location>
        <topology evidence="1">Multi-pass membrane protein</topology>
    </subcellularLocation>
    <subcellularLocation>
        <location evidence="8">Cell membrane</location>
        <topology evidence="8">Multi-pass membrane protein</topology>
    </subcellularLocation>
</comment>
<dbReference type="HOGENOM" id="CLU_521559_0_0_6"/>
<sequence length="566" mass="61967">MHFLHMRYRFIALAYHRKIRFLYPIDSFWLSLRRKMNKPLVMHKSWLMKGPQVARPLTPRLTRRIVAPLLLPLAVLLLWSLSSTLGWMPPQILPAPSRVAATAVSLLQGDLLSQLLISLHRLVSGLAAGVLAGTLLGALMGASVRAERLLYPTVYALAQIPTLGWVPLFMVLFGIDDGLKLAVLIKAVIVPVTLHSQRGVRDVPPALLDVARTLRLTRLTRLILPAALPVWFTGLRLALSQAWVSLIVVELLASSQGIGYLMVWGRQLFQLDIVLVCIAVIGLTGLLMEWGINQLDQRLIAWPHPPVGRLRAAPAGHAIGLVIPLLLLALWQLASHHGWVDALLLPPPGEVLRAIWQGVRDGSLPDAMRHSLWRALAGGALGISAGLLAGLALGLSTRAEAVFTPTLTLLRQVALFAWLPLITAWVGNDDGGKVTFIALVAFFPMLVATHRGVHRRSLALQEVAQVLRLPWLRRLRLLILPDAAPALFTGLRLAMIYAWLGAIGAEYFMSSGAGIGSLMINAQQLLDMPIILSGMLLIGVTGTLIDSLGQRLEQRMTRWRNPGDAL</sequence>
<reference evidence="10 11" key="1">
    <citation type="submission" date="2009-06" db="EMBL/GenBank/DDBJ databases">
        <title>Complete sequence of Dickeya zeae Ech1591.</title>
        <authorList>
            <consortium name="US DOE Joint Genome Institute"/>
            <person name="Lucas S."/>
            <person name="Copeland A."/>
            <person name="Lapidus A."/>
            <person name="Glavina del Rio T."/>
            <person name="Tice H."/>
            <person name="Bruce D."/>
            <person name="Goodwin L."/>
            <person name="Pitluck S."/>
            <person name="Chertkov O."/>
            <person name="Brettin T."/>
            <person name="Detter J.C."/>
            <person name="Han C."/>
            <person name="Larimer F."/>
            <person name="Land M."/>
            <person name="Hauser L."/>
            <person name="Kyrpides N."/>
            <person name="Ovchinnikova G."/>
            <person name="Balakrishnan V."/>
            <person name="Glasner J."/>
            <person name="Perna N.T."/>
        </authorList>
    </citation>
    <scope>NUCLEOTIDE SEQUENCE [LARGE SCALE GENOMIC DNA]</scope>
    <source>
        <strain evidence="10 11">Ech1591</strain>
    </source>
</reference>
<evidence type="ECO:0000256" key="6">
    <source>
        <dbReference type="ARBA" id="ARBA00022989"/>
    </source>
</evidence>
<dbReference type="AlphaFoldDB" id="C6CM72"/>
<feature type="transmembrane region" description="Helical" evidence="8">
    <location>
        <begin position="154"/>
        <end position="175"/>
    </location>
</feature>
<evidence type="ECO:0000256" key="3">
    <source>
        <dbReference type="ARBA" id="ARBA00022475"/>
    </source>
</evidence>
<dbReference type="GeneID" id="45080684"/>
<dbReference type="Gene3D" id="1.10.3720.10">
    <property type="entry name" value="MetI-like"/>
    <property type="match status" value="2"/>
</dbReference>
<dbReference type="Pfam" id="PF00528">
    <property type="entry name" value="BPD_transp_1"/>
    <property type="match status" value="2"/>
</dbReference>
<feature type="transmembrane region" description="Helical" evidence="8">
    <location>
        <begin position="434"/>
        <end position="454"/>
    </location>
</feature>
<feature type="transmembrane region" description="Helical" evidence="8">
    <location>
        <begin position="269"/>
        <end position="292"/>
    </location>
</feature>
<dbReference type="EMBL" id="CP001655">
    <property type="protein sequence ID" value="ACT07457.1"/>
    <property type="molecule type" value="Genomic_DNA"/>
</dbReference>
<dbReference type="KEGG" id="dze:Dd1591_2624"/>
<evidence type="ECO:0000256" key="5">
    <source>
        <dbReference type="ARBA" id="ARBA00022692"/>
    </source>
</evidence>
<comment type="similarity">
    <text evidence="8">Belongs to the binding-protein-dependent transport system permease family.</text>
</comment>
<proteinExistence type="inferred from homology"/>
<keyword evidence="2 8" id="KW-0813">Transport</keyword>
<feature type="transmembrane region" description="Helical" evidence="8">
    <location>
        <begin position="528"/>
        <end position="548"/>
    </location>
</feature>
<keyword evidence="5 8" id="KW-0812">Transmembrane</keyword>
<feature type="transmembrane region" description="Helical" evidence="8">
    <location>
        <begin position="123"/>
        <end position="142"/>
    </location>
</feature>
<evidence type="ECO:0000256" key="1">
    <source>
        <dbReference type="ARBA" id="ARBA00004429"/>
    </source>
</evidence>
<dbReference type="InterPro" id="IPR000515">
    <property type="entry name" value="MetI-like"/>
</dbReference>
<keyword evidence="7 8" id="KW-0472">Membrane</keyword>
<protein>
    <submittedName>
        <fullName evidence="10">Binding-protein-dependent transport systems inner membrane component</fullName>
    </submittedName>
</protein>
<dbReference type="SUPFAM" id="SSF161098">
    <property type="entry name" value="MetI-like"/>
    <property type="match status" value="2"/>
</dbReference>
<evidence type="ECO:0000256" key="2">
    <source>
        <dbReference type="ARBA" id="ARBA00022448"/>
    </source>
</evidence>
<keyword evidence="3" id="KW-1003">Cell membrane</keyword>
<evidence type="ECO:0000313" key="10">
    <source>
        <dbReference type="EMBL" id="ACT07457.1"/>
    </source>
</evidence>
<dbReference type="PANTHER" id="PTHR30151:SF38">
    <property type="entry name" value="ALIPHATIC SULFONATES TRANSPORT PERMEASE PROTEIN SSUC-RELATED"/>
    <property type="match status" value="1"/>
</dbReference>
<dbReference type="STRING" id="561229.Dd1591_2624"/>
<dbReference type="OrthoDB" id="9801163at2"/>
<feature type="transmembrane region" description="Helical" evidence="8">
    <location>
        <begin position="312"/>
        <end position="334"/>
    </location>
</feature>
<feature type="transmembrane region" description="Helical" evidence="8">
    <location>
        <begin position="246"/>
        <end position="263"/>
    </location>
</feature>
<keyword evidence="4" id="KW-0997">Cell inner membrane</keyword>
<dbReference type="Proteomes" id="UP000002735">
    <property type="component" value="Chromosome"/>
</dbReference>
<name>C6CM72_DICC1</name>
<evidence type="ECO:0000256" key="7">
    <source>
        <dbReference type="ARBA" id="ARBA00023136"/>
    </source>
</evidence>
<keyword evidence="6 8" id="KW-1133">Transmembrane helix</keyword>
<dbReference type="InterPro" id="IPR035906">
    <property type="entry name" value="MetI-like_sf"/>
</dbReference>
<evidence type="ECO:0000256" key="4">
    <source>
        <dbReference type="ARBA" id="ARBA00022519"/>
    </source>
</evidence>